<feature type="binding site" description="type 1 copper site" evidence="12">
    <location>
        <position position="283"/>
    </location>
    <ligand>
        <name>Cu cation</name>
        <dbReference type="ChEBI" id="CHEBI:23378"/>
        <label>1</label>
    </ligand>
</feature>
<evidence type="ECO:0000256" key="3">
    <source>
        <dbReference type="ARBA" id="ARBA00010609"/>
    </source>
</evidence>
<dbReference type="InterPro" id="IPR045087">
    <property type="entry name" value="Cu-oxidase_fam"/>
</dbReference>
<feature type="compositionally biased region" description="Gly residues" evidence="13">
    <location>
        <begin position="179"/>
        <end position="192"/>
    </location>
</feature>
<name>A0A021VM53_9CELL</name>
<dbReference type="Pfam" id="PF13473">
    <property type="entry name" value="Cupredoxin_1"/>
    <property type="match status" value="1"/>
</dbReference>
<evidence type="ECO:0000256" key="1">
    <source>
        <dbReference type="ARBA" id="ARBA00001960"/>
    </source>
</evidence>
<feature type="binding site" description="type 1 copper site" evidence="12">
    <location>
        <position position="317"/>
    </location>
    <ligand>
        <name>Cu cation</name>
        <dbReference type="ChEBI" id="CHEBI:23378"/>
        <label>1</label>
    </ligand>
</feature>
<comment type="similarity">
    <text evidence="3">Belongs to the multicopper oxidase family.</text>
</comment>
<evidence type="ECO:0000256" key="13">
    <source>
        <dbReference type="SAM" id="MobiDB-lite"/>
    </source>
</evidence>
<feature type="binding site" description="type 1 copper site" evidence="12">
    <location>
        <position position="318"/>
    </location>
    <ligand>
        <name>Cu cation</name>
        <dbReference type="ChEBI" id="CHEBI:23378"/>
        <label>1</label>
    </ligand>
</feature>
<evidence type="ECO:0000313" key="16">
    <source>
        <dbReference type="EMBL" id="EYR62163.1"/>
    </source>
</evidence>
<accession>A0A021VM53</accession>
<dbReference type="PANTHER" id="PTHR11709:SF394">
    <property type="entry name" value="FI03373P-RELATED"/>
    <property type="match status" value="1"/>
</dbReference>
<dbReference type="Pfam" id="PF07732">
    <property type="entry name" value="Cu-oxidase_3"/>
    <property type="match status" value="1"/>
</dbReference>
<comment type="cofactor">
    <cofactor evidence="2 12">
        <name>Cu(2+)</name>
        <dbReference type="ChEBI" id="CHEBI:29036"/>
    </cofactor>
</comment>
<dbReference type="InterPro" id="IPR001287">
    <property type="entry name" value="NO2-reductase_Cu"/>
</dbReference>
<dbReference type="OrthoDB" id="345021at2"/>
<keyword evidence="8" id="KW-0677">Repeat</keyword>
<comment type="subunit">
    <text evidence="4">Homotrimer.</text>
</comment>
<reference evidence="16 17" key="1">
    <citation type="submission" date="2014-01" db="EMBL/GenBank/DDBJ databases">
        <title>Actinotalea ferrariae CF5-4.</title>
        <authorList>
            <person name="Chen F."/>
            <person name="Li Y."/>
            <person name="Wang G."/>
        </authorList>
    </citation>
    <scope>NUCLEOTIDE SEQUENCE [LARGE SCALE GENOMIC DNA]</scope>
    <source>
        <strain evidence="16 17">CF5-4</strain>
    </source>
</reference>
<feature type="region of interest" description="Disordered" evidence="13">
    <location>
        <begin position="165"/>
        <end position="194"/>
    </location>
</feature>
<dbReference type="PANTHER" id="PTHR11709">
    <property type="entry name" value="MULTI-COPPER OXIDASE"/>
    <property type="match status" value="1"/>
</dbReference>
<keyword evidence="9" id="KW-0560">Oxidoreductase</keyword>
<dbReference type="InterPro" id="IPR028096">
    <property type="entry name" value="EfeO_Cupredoxin"/>
</dbReference>
<feature type="domain" description="EfeO-type cupredoxin-like" evidence="15">
    <location>
        <begin position="68"/>
        <end position="131"/>
    </location>
</feature>
<dbReference type="Gene3D" id="2.60.40.420">
    <property type="entry name" value="Cupredoxins - blue copper proteins"/>
    <property type="match status" value="3"/>
</dbReference>
<evidence type="ECO:0000256" key="6">
    <source>
        <dbReference type="ARBA" id="ARBA00017290"/>
    </source>
</evidence>
<evidence type="ECO:0000256" key="5">
    <source>
        <dbReference type="ARBA" id="ARBA00011882"/>
    </source>
</evidence>
<gene>
    <name evidence="16" type="ORF">N866_11135</name>
</gene>
<dbReference type="GO" id="GO:0050421">
    <property type="term" value="F:nitrite reductase (NO-forming) activity"/>
    <property type="evidence" value="ECO:0007669"/>
    <property type="project" value="UniProtKB-EC"/>
</dbReference>
<comment type="catalytic activity">
    <reaction evidence="11">
        <text>nitric oxide + Fe(III)-[cytochrome c] + H2O = Fe(II)-[cytochrome c] + nitrite + 2 H(+)</text>
        <dbReference type="Rhea" id="RHEA:15233"/>
        <dbReference type="Rhea" id="RHEA-COMP:10350"/>
        <dbReference type="Rhea" id="RHEA-COMP:14399"/>
        <dbReference type="ChEBI" id="CHEBI:15377"/>
        <dbReference type="ChEBI" id="CHEBI:15378"/>
        <dbReference type="ChEBI" id="CHEBI:16301"/>
        <dbReference type="ChEBI" id="CHEBI:16480"/>
        <dbReference type="ChEBI" id="CHEBI:29033"/>
        <dbReference type="ChEBI" id="CHEBI:29034"/>
        <dbReference type="EC" id="1.7.2.1"/>
    </reaction>
</comment>
<dbReference type="EMBL" id="AXCW01000313">
    <property type="protein sequence ID" value="EYR62163.1"/>
    <property type="molecule type" value="Genomic_DNA"/>
</dbReference>
<dbReference type="EC" id="1.7.2.1" evidence="5"/>
<evidence type="ECO:0000256" key="11">
    <source>
        <dbReference type="ARBA" id="ARBA00049340"/>
    </source>
</evidence>
<dbReference type="RefSeq" id="WP_155855442.1">
    <property type="nucleotide sequence ID" value="NZ_AXCW01000313.1"/>
</dbReference>
<evidence type="ECO:0000259" key="15">
    <source>
        <dbReference type="Pfam" id="PF13473"/>
    </source>
</evidence>
<evidence type="ECO:0000256" key="9">
    <source>
        <dbReference type="ARBA" id="ARBA00023002"/>
    </source>
</evidence>
<evidence type="ECO:0000256" key="8">
    <source>
        <dbReference type="ARBA" id="ARBA00022737"/>
    </source>
</evidence>
<feature type="binding site" description="type 1 copper site" evidence="12">
    <location>
        <position position="326"/>
    </location>
    <ligand>
        <name>Cu cation</name>
        <dbReference type="ChEBI" id="CHEBI:23378"/>
        <label>1</label>
    </ligand>
</feature>
<dbReference type="SUPFAM" id="SSF49503">
    <property type="entry name" value="Cupredoxins"/>
    <property type="match status" value="3"/>
</dbReference>
<feature type="binding site" description="type 1 copper site" evidence="12">
    <location>
        <position position="479"/>
    </location>
    <ligand>
        <name>Cu cation</name>
        <dbReference type="ChEBI" id="CHEBI:23378"/>
        <label>1</label>
    </ligand>
</feature>
<feature type="binding site" description="type 1 copper site" evidence="12">
    <location>
        <position position="331"/>
    </location>
    <ligand>
        <name>Cu cation</name>
        <dbReference type="ChEBI" id="CHEBI:23378"/>
        <label>1</label>
    </ligand>
</feature>
<evidence type="ECO:0000259" key="14">
    <source>
        <dbReference type="Pfam" id="PF07732"/>
    </source>
</evidence>
<evidence type="ECO:0000313" key="17">
    <source>
        <dbReference type="Proteomes" id="UP000019753"/>
    </source>
</evidence>
<organism evidence="16 17">
    <name type="scientific">Actinotalea ferrariae CF5-4</name>
    <dbReference type="NCBI Taxonomy" id="948458"/>
    <lineage>
        <taxon>Bacteria</taxon>
        <taxon>Bacillati</taxon>
        <taxon>Actinomycetota</taxon>
        <taxon>Actinomycetes</taxon>
        <taxon>Micrococcales</taxon>
        <taxon>Cellulomonadaceae</taxon>
        <taxon>Actinotalea</taxon>
    </lineage>
</organism>
<dbReference type="GO" id="GO:0005507">
    <property type="term" value="F:copper ion binding"/>
    <property type="evidence" value="ECO:0007669"/>
    <property type="project" value="InterPro"/>
</dbReference>
<comment type="caution">
    <text evidence="16">The sequence shown here is derived from an EMBL/GenBank/DDBJ whole genome shotgun (WGS) entry which is preliminary data.</text>
</comment>
<keyword evidence="17" id="KW-1185">Reference proteome</keyword>
<evidence type="ECO:0000256" key="4">
    <source>
        <dbReference type="ARBA" id="ARBA00011233"/>
    </source>
</evidence>
<evidence type="ECO:0000256" key="10">
    <source>
        <dbReference type="ARBA" id="ARBA00023008"/>
    </source>
</evidence>
<comment type="cofactor">
    <cofactor evidence="1 12">
        <name>Cu(+)</name>
        <dbReference type="ChEBI" id="CHEBI:49552"/>
    </cofactor>
</comment>
<sequence length="496" mass="50451">VRRASPVRAAGAGPVTITPAEVLAGHRTSGGPALAAGVALVLVVAAGVAGDPAAVGLGAAASGGVTASGEVVEVEVEARDMRFAPASVEVAAGDRLVLVVTNVDDTVHDLVLDSGASSGRLAAGATTRMDVGVVGRSLAGWCSVAGHRQMGMTFDVVVTGGAADGDPAAGTAEHPPGGPGVGTGAAGHGAPGAGDRVPMDLLAPLGEDVVVRDATLPPAPPGTVHRVTLEVTEQEQEVAPGVRRTVWTFGGTFPGPTLRGKVGDTFEITLVNDGSLGHSIDFHAGALAPERPMRTIDPGQSLTYTFTANRSGVWMYHCSTMPMSLHIANGMFGAVVIDPPGLPPVDREFLVVQSELYVTAGAEDGAMLTDEAKLVLEQPDGVVLNGHASQYRHAPLRARVGERVRFWVLDAGPNRSSAFHVVGGQFDTVYSEGAYLLGGPAAVGGDPTGGAQVLALEPAQGGFVELVMPEAGTYPFVSHRMVDAERGASGLLRVEP</sequence>
<feature type="domain" description="Plastocyanin-like" evidence="14">
    <location>
        <begin position="231"/>
        <end position="340"/>
    </location>
</feature>
<evidence type="ECO:0000256" key="12">
    <source>
        <dbReference type="PIRSR" id="PIRSR601287-1"/>
    </source>
</evidence>
<keyword evidence="7 12" id="KW-0479">Metal-binding</keyword>
<feature type="binding site" description="type 1 copper site" evidence="12">
    <location>
        <position position="278"/>
    </location>
    <ligand>
        <name>Cu cation</name>
        <dbReference type="ChEBI" id="CHEBI:23378"/>
        <label>1</label>
    </ligand>
</feature>
<dbReference type="PRINTS" id="PR00695">
    <property type="entry name" value="CUNO2RDTASE"/>
</dbReference>
<proteinExistence type="inferred from homology"/>
<protein>
    <recommendedName>
        <fullName evidence="6">Copper-containing nitrite reductase</fullName>
        <ecNumber evidence="5">1.7.2.1</ecNumber>
    </recommendedName>
</protein>
<dbReference type="AlphaFoldDB" id="A0A021VM53"/>
<dbReference type="InterPro" id="IPR008972">
    <property type="entry name" value="Cupredoxin"/>
</dbReference>
<dbReference type="Proteomes" id="UP000019753">
    <property type="component" value="Unassembled WGS sequence"/>
</dbReference>
<dbReference type="InterPro" id="IPR011707">
    <property type="entry name" value="Cu-oxidase-like_N"/>
</dbReference>
<keyword evidence="10 12" id="KW-0186">Copper</keyword>
<feature type="non-terminal residue" evidence="16">
    <location>
        <position position="1"/>
    </location>
</feature>
<evidence type="ECO:0000256" key="2">
    <source>
        <dbReference type="ARBA" id="ARBA00001973"/>
    </source>
</evidence>
<dbReference type="CDD" id="cd04208">
    <property type="entry name" value="CuRO_2_CuNIR"/>
    <property type="match status" value="1"/>
</dbReference>
<dbReference type="CDD" id="cd11020">
    <property type="entry name" value="CuRO_1_CuNIR"/>
    <property type="match status" value="1"/>
</dbReference>
<evidence type="ECO:0000256" key="7">
    <source>
        <dbReference type="ARBA" id="ARBA00022723"/>
    </source>
</evidence>